<evidence type="ECO:0000256" key="1">
    <source>
        <dbReference type="SAM" id="MobiDB-lite"/>
    </source>
</evidence>
<dbReference type="EMBL" id="KB007936">
    <property type="protein sequence ID" value="ELR19132.1"/>
    <property type="molecule type" value="Genomic_DNA"/>
</dbReference>
<dbReference type="PANTHER" id="PTHR38926">
    <property type="entry name" value="F-BOX DOMAIN CONTAINING PROTEIN, EXPRESSED"/>
    <property type="match status" value="1"/>
</dbReference>
<dbReference type="GeneID" id="14919937"/>
<dbReference type="Proteomes" id="UP000011083">
    <property type="component" value="Unassembled WGS sequence"/>
</dbReference>
<name>L8H1Q5_ACACF</name>
<dbReference type="KEGG" id="acan:ACA1_335950"/>
<evidence type="ECO:0000313" key="3">
    <source>
        <dbReference type="Proteomes" id="UP000011083"/>
    </source>
</evidence>
<dbReference type="RefSeq" id="XP_004341203.1">
    <property type="nucleotide sequence ID" value="XM_004341155.1"/>
</dbReference>
<sequence length="705" mass="76371">MTMILITLAQSLDLRGSDRETQDRSERFLHRLALASLPGHVDNCELGTQGIGAPPMPLPRLTELRLEFPPLSLLELLQQSGRLGRFEVLGRSDHVIHPSGVKLRRRAERIAAAAAMDQPPQPTETAASRQDQILEALWDARRLRNGSVELRPEFTRRLLDRLRRGDETAEAGFRWENLVLAVDQPGPRGLEILAHFPHLRQLSLLPDVGDDEALLVSTTTTTTTPRSDNDNEAPTGNESFGASFEALTGLRELFVSQPEAVFTGHQRLTAAAWSSILSTLPNLTSLVVLDRCRHSLLSALGSAGLSSLTSLKLRGLRLGHHGSDDALPLSRALWESLEALPSLRQVDLGVDTQLWTHAPVDDDNGRDDSGGAVEHLVRHTGLEAFRMYGPGDTRLRLTCPQLRSCHLNFYPLRDLLGLVDDLVAHSPLLEDLQVNGIDASTPQSSRSDDGAWLGRLLVGLPRLRLLSLTGRTPRSDAGAVASLLGGTSLLLGELDLDCVIDTASLDVVLGACPRLHTLHLAAYRDPAHERAADGPSPDLLLPRTTLPALRYLALGPLRSGQAENNESEDENDPSRRLDLAAVAPHVQKVVLHQVHATKVVVSAGCDALCSLSVWQRSRIAVEVAQARRLRKLALAVDDASTLEVADCPALASLNIMANGYSARLRITRLDGCPALANVTAYGELMSVDAALAAVRSAHSRGISNT</sequence>
<dbReference type="Gene3D" id="3.80.10.10">
    <property type="entry name" value="Ribonuclease Inhibitor"/>
    <property type="match status" value="2"/>
</dbReference>
<organism evidence="2 3">
    <name type="scientific">Acanthamoeba castellanii (strain ATCC 30010 / Neff)</name>
    <dbReference type="NCBI Taxonomy" id="1257118"/>
    <lineage>
        <taxon>Eukaryota</taxon>
        <taxon>Amoebozoa</taxon>
        <taxon>Discosea</taxon>
        <taxon>Longamoebia</taxon>
        <taxon>Centramoebida</taxon>
        <taxon>Acanthamoebidae</taxon>
        <taxon>Acanthamoeba</taxon>
    </lineage>
</organism>
<dbReference type="PANTHER" id="PTHR38926:SF5">
    <property type="entry name" value="F-BOX AND LEUCINE-RICH REPEAT PROTEIN 6"/>
    <property type="match status" value="1"/>
</dbReference>
<dbReference type="SUPFAM" id="SSF52047">
    <property type="entry name" value="RNI-like"/>
    <property type="match status" value="1"/>
</dbReference>
<accession>L8H1Q5</accession>
<gene>
    <name evidence="2" type="ORF">ACA1_335950</name>
</gene>
<keyword evidence="3" id="KW-1185">Reference proteome</keyword>
<evidence type="ECO:0000313" key="2">
    <source>
        <dbReference type="EMBL" id="ELR19132.1"/>
    </source>
</evidence>
<dbReference type="VEuPathDB" id="AmoebaDB:ACA1_335950"/>
<evidence type="ECO:0008006" key="4">
    <source>
        <dbReference type="Google" id="ProtNLM"/>
    </source>
</evidence>
<reference evidence="2 3" key="1">
    <citation type="journal article" date="2013" name="Genome Biol.">
        <title>Genome of Acanthamoeba castellanii highlights extensive lateral gene transfer and early evolution of tyrosine kinase signaling.</title>
        <authorList>
            <person name="Clarke M."/>
            <person name="Lohan A.J."/>
            <person name="Liu B."/>
            <person name="Lagkouvardos I."/>
            <person name="Roy S."/>
            <person name="Zafar N."/>
            <person name="Bertelli C."/>
            <person name="Schilde C."/>
            <person name="Kianianmomeni A."/>
            <person name="Burglin T.R."/>
            <person name="Frech C."/>
            <person name="Turcotte B."/>
            <person name="Kopec K.O."/>
            <person name="Synnott J.M."/>
            <person name="Choo C."/>
            <person name="Paponov I."/>
            <person name="Finkler A."/>
            <person name="Soon Heng Tan C."/>
            <person name="Hutchins A.P."/>
            <person name="Weinmeier T."/>
            <person name="Rattei T."/>
            <person name="Chu J.S."/>
            <person name="Gimenez G."/>
            <person name="Irimia M."/>
            <person name="Rigden D.J."/>
            <person name="Fitzpatrick D.A."/>
            <person name="Lorenzo-Morales J."/>
            <person name="Bateman A."/>
            <person name="Chiu C.H."/>
            <person name="Tang P."/>
            <person name="Hegemann P."/>
            <person name="Fromm H."/>
            <person name="Raoult D."/>
            <person name="Greub G."/>
            <person name="Miranda-Saavedra D."/>
            <person name="Chen N."/>
            <person name="Nash P."/>
            <person name="Ginger M.L."/>
            <person name="Horn M."/>
            <person name="Schaap P."/>
            <person name="Caler L."/>
            <person name="Loftus B."/>
        </authorList>
    </citation>
    <scope>NUCLEOTIDE SEQUENCE [LARGE SCALE GENOMIC DNA]</scope>
    <source>
        <strain evidence="2 3">Neff</strain>
    </source>
</reference>
<feature type="region of interest" description="Disordered" evidence="1">
    <location>
        <begin position="218"/>
        <end position="239"/>
    </location>
</feature>
<dbReference type="InterPro" id="IPR032675">
    <property type="entry name" value="LRR_dom_sf"/>
</dbReference>
<protein>
    <recommendedName>
        <fullName evidence="4">Leucine rich repeat domain containing protein</fullName>
    </recommendedName>
</protein>
<dbReference type="AlphaFoldDB" id="L8H1Q5"/>
<proteinExistence type="predicted"/>